<feature type="chain" id="PRO_5047072680" evidence="2">
    <location>
        <begin position="28"/>
        <end position="321"/>
    </location>
</feature>
<gene>
    <name evidence="3" type="ORF">HJ526_04840</name>
</gene>
<dbReference type="EMBL" id="JABCJD010000001">
    <property type="protein sequence ID" value="NVO26736.1"/>
    <property type="molecule type" value="Genomic_DNA"/>
</dbReference>
<evidence type="ECO:0000313" key="4">
    <source>
        <dbReference type="Proteomes" id="UP000523601"/>
    </source>
</evidence>
<dbReference type="Gene3D" id="3.40.190.150">
    <property type="entry name" value="Bordetella uptake gene, domain 1"/>
    <property type="match status" value="1"/>
</dbReference>
<evidence type="ECO:0000256" key="1">
    <source>
        <dbReference type="ARBA" id="ARBA00006987"/>
    </source>
</evidence>
<reference evidence="3 4" key="1">
    <citation type="submission" date="2020-04" db="EMBL/GenBank/DDBJ databases">
        <title>Donghicola sp., a member of the Rhodobacteraceae family isolated from mangrove forest in Thailand.</title>
        <authorList>
            <person name="Charoenyingcharoen P."/>
            <person name="Yukphan P."/>
        </authorList>
    </citation>
    <scope>NUCLEOTIDE SEQUENCE [LARGE SCALE GENOMIC DNA]</scope>
    <source>
        <strain evidence="3 4">C2-DW-16</strain>
    </source>
</reference>
<dbReference type="RefSeq" id="WP_176853103.1">
    <property type="nucleotide sequence ID" value="NZ_JABCJD010000001.1"/>
</dbReference>
<dbReference type="PANTHER" id="PTHR42928">
    <property type="entry name" value="TRICARBOXYLATE-BINDING PROTEIN"/>
    <property type="match status" value="1"/>
</dbReference>
<comment type="caution">
    <text evidence="3">The sequence shown here is derived from an EMBL/GenBank/DDBJ whole genome shotgun (WGS) entry which is preliminary data.</text>
</comment>
<dbReference type="PANTHER" id="PTHR42928:SF5">
    <property type="entry name" value="BLR1237 PROTEIN"/>
    <property type="match status" value="1"/>
</dbReference>
<evidence type="ECO:0000256" key="2">
    <source>
        <dbReference type="SAM" id="SignalP"/>
    </source>
</evidence>
<keyword evidence="2" id="KW-0732">Signal</keyword>
<dbReference type="Pfam" id="PF03401">
    <property type="entry name" value="TctC"/>
    <property type="match status" value="1"/>
</dbReference>
<dbReference type="Proteomes" id="UP000523601">
    <property type="component" value="Unassembled WGS sequence"/>
</dbReference>
<keyword evidence="4" id="KW-1185">Reference proteome</keyword>
<organism evidence="3 4">
    <name type="scientific">Donghicola mangrovi</name>
    <dbReference type="NCBI Taxonomy" id="2729614"/>
    <lineage>
        <taxon>Bacteria</taxon>
        <taxon>Pseudomonadati</taxon>
        <taxon>Pseudomonadota</taxon>
        <taxon>Alphaproteobacteria</taxon>
        <taxon>Rhodobacterales</taxon>
        <taxon>Roseobacteraceae</taxon>
        <taxon>Donghicola</taxon>
    </lineage>
</organism>
<accession>A0ABX2PCQ4</accession>
<evidence type="ECO:0000313" key="3">
    <source>
        <dbReference type="EMBL" id="NVO26736.1"/>
    </source>
</evidence>
<comment type="similarity">
    <text evidence="1">Belongs to the UPF0065 (bug) family.</text>
</comment>
<dbReference type="Gene3D" id="3.40.190.10">
    <property type="entry name" value="Periplasmic binding protein-like II"/>
    <property type="match status" value="1"/>
</dbReference>
<protein>
    <submittedName>
        <fullName evidence="3">Tripartite tricarboxylate transporter substrate-binding protein</fullName>
    </submittedName>
</protein>
<dbReference type="InterPro" id="IPR005064">
    <property type="entry name" value="BUG"/>
</dbReference>
<dbReference type="InterPro" id="IPR042100">
    <property type="entry name" value="Bug_dom1"/>
</dbReference>
<name>A0ABX2PCQ4_9RHOB</name>
<feature type="signal peptide" evidence="2">
    <location>
        <begin position="1"/>
        <end position="27"/>
    </location>
</feature>
<sequence>MTHFFKPLLAVAALCATAITAPTATLAEDWTPPGPITMYVGFAAGGGADTQARLIAQGIEEKFGWTVIPQQAPGNSGLSLAAELAKAPADGTAIGMVVSETMSYSSQAAGDPALDYKNFTMLATTAEFQLGMVAMAGGDFDSWDKVKSAAEAGTPIRFATASDRQADMAWHLGQKVGIDFNIVEVRGGKGVMDGLRGGDVDIGWVAGAQSKSVQQGEMVNIARGIEAPLADSPDAPMITELGSDYLLDGYFMFIAPGGLAPEAREALGAAIREVAEDSSTDANGLLTKAFGGAAVRTGEDLDGYMAQANADAAELIKAVAE</sequence>
<proteinExistence type="inferred from homology"/>